<proteinExistence type="inferred from homology"/>
<evidence type="ECO:0008006" key="15">
    <source>
        <dbReference type="Google" id="ProtNLM"/>
    </source>
</evidence>
<evidence type="ECO:0000256" key="7">
    <source>
        <dbReference type="PIRSR" id="PIRSR615500-1"/>
    </source>
</evidence>
<feature type="chain" id="PRO_5040247484" description="Subtilisin-like protease" evidence="9">
    <location>
        <begin position="17"/>
        <end position="873"/>
    </location>
</feature>
<dbReference type="InterPro" id="IPR015500">
    <property type="entry name" value="Peptidase_S8_subtilisin-rel"/>
</dbReference>
<dbReference type="EMBL" id="SRPS01000025">
    <property type="protein sequence ID" value="KAG5975299.1"/>
    <property type="molecule type" value="Genomic_DNA"/>
</dbReference>
<dbReference type="Pfam" id="PF02225">
    <property type="entry name" value="PA"/>
    <property type="match status" value="1"/>
</dbReference>
<dbReference type="GO" id="GO:0016020">
    <property type="term" value="C:membrane"/>
    <property type="evidence" value="ECO:0007669"/>
    <property type="project" value="InterPro"/>
</dbReference>
<feature type="domain" description="C5a peptidase/Subtilisin-like protease SBT2-like Fn3-like" evidence="12">
    <location>
        <begin position="610"/>
        <end position="722"/>
    </location>
</feature>
<gene>
    <name evidence="13" type="ORF">E4U56_003831</name>
</gene>
<comment type="similarity">
    <text evidence="1 8">Belongs to the peptidase S8 family.</text>
</comment>
<dbReference type="InterPro" id="IPR050131">
    <property type="entry name" value="Peptidase_S8_subtilisin-like"/>
</dbReference>
<feature type="active site" description="Charge relay system" evidence="7 8">
    <location>
        <position position="208"/>
    </location>
</feature>
<evidence type="ECO:0000259" key="10">
    <source>
        <dbReference type="Pfam" id="PF00082"/>
    </source>
</evidence>
<feature type="active site" description="Charge relay system" evidence="7 8">
    <location>
        <position position="159"/>
    </location>
</feature>
<dbReference type="InterPro" id="IPR010435">
    <property type="entry name" value="C5a/SBT2-like_Fn3"/>
</dbReference>
<dbReference type="InterPro" id="IPR034187">
    <property type="entry name" value="Peptidases_S8_5"/>
</dbReference>
<evidence type="ECO:0000256" key="4">
    <source>
        <dbReference type="ARBA" id="ARBA00022729"/>
    </source>
</evidence>
<feature type="domain" description="PA" evidence="11">
    <location>
        <begin position="378"/>
        <end position="452"/>
    </location>
</feature>
<dbReference type="PROSITE" id="PS00138">
    <property type="entry name" value="SUBTILASE_SER"/>
    <property type="match status" value="1"/>
</dbReference>
<evidence type="ECO:0000256" key="2">
    <source>
        <dbReference type="ARBA" id="ARBA00022512"/>
    </source>
</evidence>
<dbReference type="Gene3D" id="3.40.50.200">
    <property type="entry name" value="Peptidase S8/S53 domain"/>
    <property type="match status" value="1"/>
</dbReference>
<dbReference type="PANTHER" id="PTHR43806">
    <property type="entry name" value="PEPTIDASE S8"/>
    <property type="match status" value="1"/>
</dbReference>
<dbReference type="PROSITE" id="PS51892">
    <property type="entry name" value="SUBTILASE"/>
    <property type="match status" value="1"/>
</dbReference>
<dbReference type="InterPro" id="IPR000209">
    <property type="entry name" value="Peptidase_S8/S53_dom"/>
</dbReference>
<name>A0A9P7MXV9_9HYPO</name>
<dbReference type="InterPro" id="IPR046450">
    <property type="entry name" value="PA_dom_sf"/>
</dbReference>
<dbReference type="SUPFAM" id="SSF52025">
    <property type="entry name" value="PA domain"/>
    <property type="match status" value="1"/>
</dbReference>
<comment type="caution">
    <text evidence="13">The sequence shown here is derived from an EMBL/GenBank/DDBJ whole genome shotgun (WGS) entry which is preliminary data.</text>
</comment>
<protein>
    <recommendedName>
        <fullName evidence="15">Subtilisin-like protease</fullName>
    </recommendedName>
</protein>
<feature type="active site" description="Charge relay system" evidence="7 8">
    <location>
        <position position="533"/>
    </location>
</feature>
<dbReference type="PANTHER" id="PTHR43806:SF66">
    <property type="entry name" value="SERIN ENDOPEPTIDASE"/>
    <property type="match status" value="1"/>
</dbReference>
<evidence type="ECO:0000256" key="1">
    <source>
        <dbReference type="ARBA" id="ARBA00011073"/>
    </source>
</evidence>
<keyword evidence="3 8" id="KW-0645">Protease</keyword>
<evidence type="ECO:0000256" key="3">
    <source>
        <dbReference type="ARBA" id="ARBA00022670"/>
    </source>
</evidence>
<accession>A0A9P7MXV9</accession>
<dbReference type="CDD" id="cd07489">
    <property type="entry name" value="Peptidases_S8_5"/>
    <property type="match status" value="1"/>
</dbReference>
<keyword evidence="4 9" id="KW-0732">Signal</keyword>
<dbReference type="SUPFAM" id="SSF52743">
    <property type="entry name" value="Subtilisin-like"/>
    <property type="match status" value="1"/>
</dbReference>
<evidence type="ECO:0000259" key="11">
    <source>
        <dbReference type="Pfam" id="PF02225"/>
    </source>
</evidence>
<dbReference type="InterPro" id="IPR022398">
    <property type="entry name" value="Peptidase_S8_His-AS"/>
</dbReference>
<reference evidence="13" key="1">
    <citation type="journal article" date="2020" name="bioRxiv">
        <title>Whole genome comparisons of ergot fungi reveals the divergence and evolution of species within the genus Claviceps are the result of varying mechanisms driving genome evolution and host range expansion.</title>
        <authorList>
            <person name="Wyka S.A."/>
            <person name="Mondo S.J."/>
            <person name="Liu M."/>
            <person name="Dettman J."/>
            <person name="Nalam V."/>
            <person name="Broders K.D."/>
        </authorList>
    </citation>
    <scope>NUCLEOTIDE SEQUENCE</scope>
    <source>
        <strain evidence="13">CCC 1102</strain>
    </source>
</reference>
<dbReference type="InterPro" id="IPR003137">
    <property type="entry name" value="PA_domain"/>
</dbReference>
<dbReference type="GO" id="GO:0006508">
    <property type="term" value="P:proteolysis"/>
    <property type="evidence" value="ECO:0007669"/>
    <property type="project" value="UniProtKB-KW"/>
</dbReference>
<sequence length="873" mass="91826">MHSLALSLALFTTASAALQGAAPEFVGAHKNVPKSFIYEFADEAESTSFYATLGDNAKIHTKFDSDLFRGVSVQYPSHEEAHTAAARMAQQPTVKAVWPVLHYPRPKLDAIPLGNLLPEAQAQSRAFSNDTFGPHVMMQVDKLRARGVTGKGIKVACIDDGIDYRHPALGGCFGKGCLVSSGYDLVGDAFNGTNAAVPDPDPMGCGSHGTHVSGIIAAQPNEFGFTGVAPGVTLGMYKVFGCTGSTRTDVLIAAVMKAVEDGAQIITVSVGAAGAFSEDLWSNILSKIAREKGIPCTVAAGNDGSQGAFYPSGMANAPDVMSIASFDNMATTTVLTIANFSIARGLSQPFGYVSGKPNKWANVTLPLWALNLNSTVLDDGCSPFPANTPDLSKFIVLVRRGTCTFVQKAQNAAAKGARYIMIYNNVPGTLSIDVTDAKQILASGMVPAQTGESWLKSLSAGRTVTLQMADPSKAKLILDVVENNTTGGAVSDFSSWGPTMEMNFKPQFGAPGGSILSTLPLRLGGYGVASGTSMSTPMTAGVIALLGEYRRSLNITLIRNLLSANAKPVLYNQEGKFFNFLAPAAQQGAGIINAFDAAMATTVLEPSSLAFNDTEHLNKNLNFTITNGGKHTVTYQITYRPAGSIYVLAKNSIHPSPSPNEVVAASAWLDLSAQQTVIKPGASQLIQVNAIPPTGVDERRLLLWSGYITVNGSDGSSMSLPYEGLAGSLRKATTLAADGSWIANAIDPNLAPIPGNSTTFVLPPPGQAGAYDGIPVAVANLTLGSPTVVMSLAYSHSPPSEALSLWEIENSPLTWSTRGQVGSGFDGQLRNGSYVNAGRYKIVFKALRIAGDALNSGDWDTSETPPFTIMYRK</sequence>
<evidence type="ECO:0000256" key="5">
    <source>
        <dbReference type="ARBA" id="ARBA00022801"/>
    </source>
</evidence>
<dbReference type="InterPro" id="IPR023828">
    <property type="entry name" value="Peptidase_S8_Ser-AS"/>
</dbReference>
<keyword evidence="6 8" id="KW-0720">Serine protease</keyword>
<dbReference type="Proteomes" id="UP000784919">
    <property type="component" value="Unassembled WGS sequence"/>
</dbReference>
<evidence type="ECO:0000256" key="9">
    <source>
        <dbReference type="SAM" id="SignalP"/>
    </source>
</evidence>
<evidence type="ECO:0000256" key="8">
    <source>
        <dbReference type="PROSITE-ProRule" id="PRU01240"/>
    </source>
</evidence>
<dbReference type="AlphaFoldDB" id="A0A9P7MXV9"/>
<evidence type="ECO:0000313" key="13">
    <source>
        <dbReference type="EMBL" id="KAG5975299.1"/>
    </source>
</evidence>
<dbReference type="GO" id="GO:0004252">
    <property type="term" value="F:serine-type endopeptidase activity"/>
    <property type="evidence" value="ECO:0007669"/>
    <property type="project" value="UniProtKB-UniRule"/>
</dbReference>
<dbReference type="InterPro" id="IPR036852">
    <property type="entry name" value="Peptidase_S8/S53_dom_sf"/>
</dbReference>
<dbReference type="OrthoDB" id="10256524at2759"/>
<evidence type="ECO:0000259" key="12">
    <source>
        <dbReference type="Pfam" id="PF06280"/>
    </source>
</evidence>
<keyword evidence="5 8" id="KW-0378">Hydrolase</keyword>
<dbReference type="Pfam" id="PF00082">
    <property type="entry name" value="Peptidase_S8"/>
    <property type="match status" value="1"/>
</dbReference>
<dbReference type="PRINTS" id="PR00723">
    <property type="entry name" value="SUBTILISIN"/>
</dbReference>
<dbReference type="CDD" id="cd02124">
    <property type="entry name" value="PA_PoS1_like"/>
    <property type="match status" value="1"/>
</dbReference>
<evidence type="ECO:0000256" key="6">
    <source>
        <dbReference type="ARBA" id="ARBA00022825"/>
    </source>
</evidence>
<organism evidence="13 14">
    <name type="scientific">Claviceps arundinis</name>
    <dbReference type="NCBI Taxonomy" id="1623583"/>
    <lineage>
        <taxon>Eukaryota</taxon>
        <taxon>Fungi</taxon>
        <taxon>Dikarya</taxon>
        <taxon>Ascomycota</taxon>
        <taxon>Pezizomycotina</taxon>
        <taxon>Sordariomycetes</taxon>
        <taxon>Hypocreomycetidae</taxon>
        <taxon>Hypocreales</taxon>
        <taxon>Clavicipitaceae</taxon>
        <taxon>Claviceps</taxon>
    </lineage>
</organism>
<dbReference type="Gene3D" id="3.50.30.30">
    <property type="match status" value="1"/>
</dbReference>
<dbReference type="Pfam" id="PF06280">
    <property type="entry name" value="fn3_5"/>
    <property type="match status" value="1"/>
</dbReference>
<evidence type="ECO:0000313" key="14">
    <source>
        <dbReference type="Proteomes" id="UP000784919"/>
    </source>
</evidence>
<feature type="signal peptide" evidence="9">
    <location>
        <begin position="1"/>
        <end position="16"/>
    </location>
</feature>
<keyword evidence="2" id="KW-0134">Cell wall</keyword>
<dbReference type="PROSITE" id="PS00137">
    <property type="entry name" value="SUBTILASE_HIS"/>
    <property type="match status" value="1"/>
</dbReference>
<keyword evidence="2" id="KW-0964">Secreted</keyword>
<feature type="domain" description="Peptidase S8/S53" evidence="10">
    <location>
        <begin position="150"/>
        <end position="568"/>
    </location>
</feature>